<sequence>MGGNALLHVLPSATFPRIPSALYTSLKATLTLRLSPLFDQIAVPRETPEKKDHGDIDFVVTGPRDGLQHEDIERALGAYASVRSLAGHVKGTSNFALHLQELEDANAMPEDAYLQVDVHVCADTQEWERVVFFHGYGDLGMIMGSLACSVGLHMGEKGLKMTSPALAPTHSSTFFLSSSFPEILSFFALSMDRWKAGFSTQQDAFKWIASSRCYDPRLIYKRTKRETSHVNRAMYQAFFRWNRERLPEESESLSGQDKAMLIENVRQEALTHFGKKDEHNALVRVNEKRVLLKATWNGKKVGEWTGWHGWDVGQVMKYVRVKVGEE</sequence>
<dbReference type="EMBL" id="MU277211">
    <property type="protein sequence ID" value="KAI0061691.1"/>
    <property type="molecule type" value="Genomic_DNA"/>
</dbReference>
<evidence type="ECO:0000313" key="2">
    <source>
        <dbReference type="Proteomes" id="UP000814140"/>
    </source>
</evidence>
<organism evidence="1 2">
    <name type="scientific">Artomyces pyxidatus</name>
    <dbReference type="NCBI Taxonomy" id="48021"/>
    <lineage>
        <taxon>Eukaryota</taxon>
        <taxon>Fungi</taxon>
        <taxon>Dikarya</taxon>
        <taxon>Basidiomycota</taxon>
        <taxon>Agaricomycotina</taxon>
        <taxon>Agaricomycetes</taxon>
        <taxon>Russulales</taxon>
        <taxon>Auriscalpiaceae</taxon>
        <taxon>Artomyces</taxon>
    </lineage>
</organism>
<dbReference type="Proteomes" id="UP000814140">
    <property type="component" value="Unassembled WGS sequence"/>
</dbReference>
<name>A0ACB8T0N5_9AGAM</name>
<proteinExistence type="predicted"/>
<reference evidence="1" key="1">
    <citation type="submission" date="2021-03" db="EMBL/GenBank/DDBJ databases">
        <authorList>
            <consortium name="DOE Joint Genome Institute"/>
            <person name="Ahrendt S."/>
            <person name="Looney B.P."/>
            <person name="Miyauchi S."/>
            <person name="Morin E."/>
            <person name="Drula E."/>
            <person name="Courty P.E."/>
            <person name="Chicoki N."/>
            <person name="Fauchery L."/>
            <person name="Kohler A."/>
            <person name="Kuo A."/>
            <person name="Labutti K."/>
            <person name="Pangilinan J."/>
            <person name="Lipzen A."/>
            <person name="Riley R."/>
            <person name="Andreopoulos W."/>
            <person name="He G."/>
            <person name="Johnson J."/>
            <person name="Barry K.W."/>
            <person name="Grigoriev I.V."/>
            <person name="Nagy L."/>
            <person name="Hibbett D."/>
            <person name="Henrissat B."/>
            <person name="Matheny P.B."/>
            <person name="Labbe J."/>
            <person name="Martin F."/>
        </authorList>
    </citation>
    <scope>NUCLEOTIDE SEQUENCE</scope>
    <source>
        <strain evidence="1">HHB10654</strain>
    </source>
</reference>
<accession>A0ACB8T0N5</accession>
<feature type="non-terminal residue" evidence="1">
    <location>
        <position position="326"/>
    </location>
</feature>
<gene>
    <name evidence="1" type="ORF">BV25DRAFT_1764386</name>
</gene>
<evidence type="ECO:0000313" key="1">
    <source>
        <dbReference type="EMBL" id="KAI0061691.1"/>
    </source>
</evidence>
<reference evidence="1" key="2">
    <citation type="journal article" date="2022" name="New Phytol.">
        <title>Evolutionary transition to the ectomycorrhizal habit in the genomes of a hyperdiverse lineage of mushroom-forming fungi.</title>
        <authorList>
            <person name="Looney B."/>
            <person name="Miyauchi S."/>
            <person name="Morin E."/>
            <person name="Drula E."/>
            <person name="Courty P.E."/>
            <person name="Kohler A."/>
            <person name="Kuo A."/>
            <person name="LaButti K."/>
            <person name="Pangilinan J."/>
            <person name="Lipzen A."/>
            <person name="Riley R."/>
            <person name="Andreopoulos W."/>
            <person name="He G."/>
            <person name="Johnson J."/>
            <person name="Nolan M."/>
            <person name="Tritt A."/>
            <person name="Barry K.W."/>
            <person name="Grigoriev I.V."/>
            <person name="Nagy L.G."/>
            <person name="Hibbett D."/>
            <person name="Henrissat B."/>
            <person name="Matheny P.B."/>
            <person name="Labbe J."/>
            <person name="Martin F.M."/>
        </authorList>
    </citation>
    <scope>NUCLEOTIDE SEQUENCE</scope>
    <source>
        <strain evidence="1">HHB10654</strain>
    </source>
</reference>
<comment type="caution">
    <text evidence="1">The sequence shown here is derived from an EMBL/GenBank/DDBJ whole genome shotgun (WGS) entry which is preliminary data.</text>
</comment>
<protein>
    <submittedName>
        <fullName evidence="1">Uncharacterized protein</fullName>
    </submittedName>
</protein>
<keyword evidence="2" id="KW-1185">Reference proteome</keyword>